<dbReference type="EMBL" id="JANBPG010000438">
    <property type="protein sequence ID" value="KAJ1896511.1"/>
    <property type="molecule type" value="Genomic_DNA"/>
</dbReference>
<name>A0ACC1IL02_9FUNG</name>
<evidence type="ECO:0000313" key="2">
    <source>
        <dbReference type="Proteomes" id="UP001150581"/>
    </source>
</evidence>
<accession>A0ACC1IL02</accession>
<sequence length="243" mass="26339">MEESPSAERKVEISENLEEIRDAVLASRSLNVVARLVAVSKYKPASDIVAAYEAGQRHFGENYVQELSEKAPLVPPDIKWHFIGRLQSNKCKALAAIPNLWAVETIDSGAKALKMNDAWGSAGHASPLNVFIQVNTSEEENKGGVEQHEVLKVARSVRESCASLNLLGLMTIGSVEGSHQQPNPDFLALVRLRDEIKAELGGPELELSMGMSDDFEHALELGATNVRVGSKIFGSRLPKTAAA</sequence>
<comment type="caution">
    <text evidence="1">The sequence shown here is derived from an EMBL/GenBank/DDBJ whole genome shotgun (WGS) entry which is preliminary data.</text>
</comment>
<organism evidence="1 2">
    <name type="scientific">Kickxella alabastrina</name>
    <dbReference type="NCBI Taxonomy" id="61397"/>
    <lineage>
        <taxon>Eukaryota</taxon>
        <taxon>Fungi</taxon>
        <taxon>Fungi incertae sedis</taxon>
        <taxon>Zoopagomycota</taxon>
        <taxon>Kickxellomycotina</taxon>
        <taxon>Kickxellomycetes</taxon>
        <taxon>Kickxellales</taxon>
        <taxon>Kickxellaceae</taxon>
        <taxon>Kickxella</taxon>
    </lineage>
</organism>
<reference evidence="1" key="1">
    <citation type="submission" date="2022-07" db="EMBL/GenBank/DDBJ databases">
        <title>Phylogenomic reconstructions and comparative analyses of Kickxellomycotina fungi.</title>
        <authorList>
            <person name="Reynolds N.K."/>
            <person name="Stajich J.E."/>
            <person name="Barry K."/>
            <person name="Grigoriev I.V."/>
            <person name="Crous P."/>
            <person name="Smith M.E."/>
        </authorList>
    </citation>
    <scope>NUCLEOTIDE SEQUENCE</scope>
    <source>
        <strain evidence="1">Benny 63K</strain>
    </source>
</reference>
<gene>
    <name evidence="1" type="ORF">LPJ66_003944</name>
</gene>
<dbReference type="Proteomes" id="UP001150581">
    <property type="component" value="Unassembled WGS sequence"/>
</dbReference>
<evidence type="ECO:0000313" key="1">
    <source>
        <dbReference type="EMBL" id="KAJ1896511.1"/>
    </source>
</evidence>
<proteinExistence type="predicted"/>
<keyword evidence="2" id="KW-1185">Reference proteome</keyword>
<protein>
    <submittedName>
        <fullName evidence="1">Uncharacterized protein</fullName>
    </submittedName>
</protein>